<organism evidence="4 5">
    <name type="scientific">Trichormus variabilis N2B</name>
    <dbReference type="NCBI Taxonomy" id="2681315"/>
    <lineage>
        <taxon>Bacteria</taxon>
        <taxon>Bacillati</taxon>
        <taxon>Cyanobacteriota</taxon>
        <taxon>Cyanophyceae</taxon>
        <taxon>Nostocales</taxon>
        <taxon>Nostocaceae</taxon>
        <taxon>Trichormus</taxon>
    </lineage>
</organism>
<dbReference type="PROSITE" id="PS50075">
    <property type="entry name" value="CARRIER"/>
    <property type="match status" value="1"/>
</dbReference>
<sequence length="888" mass="100535">MQTIDFNIRKLLVEWNATHRDYDLSQSLHELIVAQVERTPEAIAVTFDKQQLTYQELNHKANQLGHYLQTLGVQPETLVGVCLERSLEMVICLLGILKAGGAYVPIDPEYPQERIAYMLEDSQVKVLLTQEKLLNQIPHHQAQTICVDREWEKISTQANTNPKSNIKTDNLAYVIYTSGSTGKPKGAMNTHKGICNRLLWMQEAYQIDSTDSILQKTPFSFDVSVWEFFWTLLTGARLVIAKPGGHKDSAYLIDLITQEQITTLHFVPSMLQVFLQNRHVSKCSSLKRVICSGEALSIDLQNRFFQHLQCELHNLYGPTEAAIDVTFWQCRKDSNLKSVPIGRPIANTQIYILDADLQPVNIGVTGEIYIGGVGVARGYLNKEELTKEKFIINPFPNSEFKRLYKTGDLARYLPDGNIEYLGRTDYQVKIRGYRIEIGEIENVLSSHPQVREAVVIARDDNAQEKQIIAYITYNSIKPQLDNLRDFLKARLPDFMIPAAFVMLEHLPLTPSGKVDRKALPKPDLFNYSEHNSYVAPRNEVEEKLVQIWSNILHLPKVGVTENFFAIGGNSLKALHLISQIEELFAKEISLATLLTNPVIADLAKVIQANNQIHNSPLVPIQPQGKQQPFFCIHPAGGHVLCYFKLAQYIGTDQPFYGLQAQGFYGDEAPLTRVEDMASLYVKTIREFQPQGPYRVGGWSFGGVVAYEVAQQLHRQGQEVSLLAILDSYVPILLDKQKPIDDVYLVGVLSRVFGGMFGQDNLVTPEEIENLTVEEKINYIIDKARSARIFPPGVERQNNRRILDVLVGTLKATYSYIRQPYPGKVTVFRAREKHIMAPDPTLVWVELFSVMAAQEIKIIDVPGNHYSFVLEPHVQVLAQRLQDCLENNS</sequence>
<dbReference type="Pfam" id="PF13193">
    <property type="entry name" value="AMP-binding_C"/>
    <property type="match status" value="1"/>
</dbReference>
<dbReference type="Gene3D" id="2.30.38.10">
    <property type="entry name" value="Luciferase, Domain 3"/>
    <property type="match status" value="1"/>
</dbReference>
<dbReference type="Pfam" id="PF00501">
    <property type="entry name" value="AMP-binding"/>
    <property type="match status" value="1"/>
</dbReference>
<dbReference type="Gene3D" id="3.30.300.30">
    <property type="match status" value="1"/>
</dbReference>
<evidence type="ECO:0000313" key="5">
    <source>
        <dbReference type="Proteomes" id="UP000570851"/>
    </source>
</evidence>
<dbReference type="InterPro" id="IPR010071">
    <property type="entry name" value="AA_adenyl_dom"/>
</dbReference>
<dbReference type="InterPro" id="IPR020845">
    <property type="entry name" value="AMP-binding_CS"/>
</dbReference>
<gene>
    <name evidence="4" type="ORF">GNE12_16880</name>
</gene>
<dbReference type="Gene3D" id="3.40.50.980">
    <property type="match status" value="2"/>
</dbReference>
<dbReference type="Gene3D" id="1.10.1200.10">
    <property type="entry name" value="ACP-like"/>
    <property type="match status" value="1"/>
</dbReference>
<dbReference type="InterPro" id="IPR036736">
    <property type="entry name" value="ACP-like_sf"/>
</dbReference>
<dbReference type="InterPro" id="IPR025110">
    <property type="entry name" value="AMP-bd_C"/>
</dbReference>
<proteinExistence type="predicted"/>
<dbReference type="EMBL" id="JACKZP010000068">
    <property type="protein sequence ID" value="MBC1303586.1"/>
    <property type="molecule type" value="Genomic_DNA"/>
</dbReference>
<keyword evidence="5" id="KW-1185">Reference proteome</keyword>
<dbReference type="InterPro" id="IPR006162">
    <property type="entry name" value="Ppantetheine_attach_site"/>
</dbReference>
<dbReference type="PANTHER" id="PTHR45527:SF1">
    <property type="entry name" value="FATTY ACID SYNTHASE"/>
    <property type="match status" value="1"/>
</dbReference>
<reference evidence="4 5" key="1">
    <citation type="submission" date="2019-11" db="EMBL/GenBank/DDBJ databases">
        <title>Comparison of genomes from free-living endosymbiotic cyanobacteria isolated from Azolla.</title>
        <authorList>
            <person name="Thiel T."/>
            <person name="Pratte B."/>
        </authorList>
    </citation>
    <scope>NUCLEOTIDE SEQUENCE [LARGE SCALE GENOMIC DNA]</scope>
    <source>
        <strain evidence="4 5">N2B</strain>
    </source>
</reference>
<dbReference type="InterPro" id="IPR000873">
    <property type="entry name" value="AMP-dep_synth/lig_dom"/>
</dbReference>
<dbReference type="SUPFAM" id="SSF56801">
    <property type="entry name" value="Acetyl-CoA synthetase-like"/>
    <property type="match status" value="1"/>
</dbReference>
<dbReference type="CDD" id="cd17646">
    <property type="entry name" value="A_NRPS_AB3403-like"/>
    <property type="match status" value="1"/>
</dbReference>
<evidence type="ECO:0000313" key="4">
    <source>
        <dbReference type="EMBL" id="MBC1303586.1"/>
    </source>
</evidence>
<dbReference type="Pfam" id="PF00550">
    <property type="entry name" value="PP-binding"/>
    <property type="match status" value="1"/>
</dbReference>
<name>A0ABR6SB03_ANAVA</name>
<keyword evidence="1" id="KW-0596">Phosphopantetheine</keyword>
<dbReference type="InterPro" id="IPR009081">
    <property type="entry name" value="PP-bd_ACP"/>
</dbReference>
<dbReference type="Proteomes" id="UP000570851">
    <property type="component" value="Unassembled WGS sequence"/>
</dbReference>
<evidence type="ECO:0000256" key="2">
    <source>
        <dbReference type="ARBA" id="ARBA00022553"/>
    </source>
</evidence>
<comment type="caution">
    <text evidence="4">The sequence shown here is derived from an EMBL/GenBank/DDBJ whole genome shotgun (WGS) entry which is preliminary data.</text>
</comment>
<feature type="domain" description="Carrier" evidence="3">
    <location>
        <begin position="535"/>
        <end position="610"/>
    </location>
</feature>
<dbReference type="SUPFAM" id="SSF47336">
    <property type="entry name" value="ACP-like"/>
    <property type="match status" value="1"/>
</dbReference>
<accession>A0ABR6SB03</accession>
<evidence type="ECO:0000256" key="1">
    <source>
        <dbReference type="ARBA" id="ARBA00022450"/>
    </source>
</evidence>
<dbReference type="InterPro" id="IPR045851">
    <property type="entry name" value="AMP-bd_C_sf"/>
</dbReference>
<dbReference type="PROSITE" id="PS00455">
    <property type="entry name" value="AMP_BINDING"/>
    <property type="match status" value="1"/>
</dbReference>
<dbReference type="Pfam" id="PF00975">
    <property type="entry name" value="Thioesterase"/>
    <property type="match status" value="1"/>
</dbReference>
<dbReference type="SUPFAM" id="SSF53474">
    <property type="entry name" value="alpha/beta-Hydrolases"/>
    <property type="match status" value="1"/>
</dbReference>
<dbReference type="InterPro" id="IPR001031">
    <property type="entry name" value="Thioesterase"/>
</dbReference>
<evidence type="ECO:0000259" key="3">
    <source>
        <dbReference type="PROSITE" id="PS50075"/>
    </source>
</evidence>
<dbReference type="PROSITE" id="PS00012">
    <property type="entry name" value="PHOSPHOPANTETHEINE"/>
    <property type="match status" value="1"/>
</dbReference>
<keyword evidence="2" id="KW-0597">Phosphoprotein</keyword>
<dbReference type="Gene3D" id="3.40.50.1820">
    <property type="entry name" value="alpha/beta hydrolase"/>
    <property type="match status" value="1"/>
</dbReference>
<protein>
    <submittedName>
        <fullName evidence="4">Amino acid adenylation domain-containing protein</fullName>
    </submittedName>
</protein>
<dbReference type="NCBIfam" id="TIGR01733">
    <property type="entry name" value="AA-adenyl-dom"/>
    <property type="match status" value="1"/>
</dbReference>
<dbReference type="PANTHER" id="PTHR45527">
    <property type="entry name" value="NONRIBOSOMAL PEPTIDE SYNTHETASE"/>
    <property type="match status" value="1"/>
</dbReference>
<dbReference type="InterPro" id="IPR029058">
    <property type="entry name" value="AB_hydrolase_fold"/>
</dbReference>